<feature type="transmembrane region" description="Helical" evidence="6">
    <location>
        <begin position="6"/>
        <end position="29"/>
    </location>
</feature>
<dbReference type="PANTHER" id="PTHR30086:SF20">
    <property type="entry name" value="ARGININE EXPORTER PROTEIN ARGO-RELATED"/>
    <property type="match status" value="1"/>
</dbReference>
<evidence type="ECO:0000256" key="4">
    <source>
        <dbReference type="ARBA" id="ARBA00022989"/>
    </source>
</evidence>
<evidence type="ECO:0000256" key="2">
    <source>
        <dbReference type="ARBA" id="ARBA00022475"/>
    </source>
</evidence>
<feature type="transmembrane region" description="Helical" evidence="6">
    <location>
        <begin position="70"/>
        <end position="93"/>
    </location>
</feature>
<dbReference type="Pfam" id="PF01810">
    <property type="entry name" value="LysE"/>
    <property type="match status" value="1"/>
</dbReference>
<dbReference type="PIRSF" id="PIRSF006324">
    <property type="entry name" value="LeuE"/>
    <property type="match status" value="1"/>
</dbReference>
<dbReference type="Proteomes" id="UP001225646">
    <property type="component" value="Unassembled WGS sequence"/>
</dbReference>
<dbReference type="InterPro" id="IPR001123">
    <property type="entry name" value="LeuE-type"/>
</dbReference>
<feature type="transmembrane region" description="Helical" evidence="6">
    <location>
        <begin position="148"/>
        <end position="171"/>
    </location>
</feature>
<accession>A0ABT9VRE2</accession>
<evidence type="ECO:0000256" key="5">
    <source>
        <dbReference type="ARBA" id="ARBA00023136"/>
    </source>
</evidence>
<feature type="transmembrane region" description="Helical" evidence="6">
    <location>
        <begin position="192"/>
        <end position="210"/>
    </location>
</feature>
<feature type="transmembrane region" description="Helical" evidence="6">
    <location>
        <begin position="41"/>
        <end position="64"/>
    </location>
</feature>
<dbReference type="EMBL" id="JAUSTR010000016">
    <property type="protein sequence ID" value="MDQ0163459.1"/>
    <property type="molecule type" value="Genomic_DNA"/>
</dbReference>
<keyword evidence="2" id="KW-1003">Cell membrane</keyword>
<evidence type="ECO:0000313" key="8">
    <source>
        <dbReference type="Proteomes" id="UP001225646"/>
    </source>
</evidence>
<sequence>MLGITGYGVYLLSSILINLTPGTDTMFIISRSVSQGRKAGIYSVLGISTGVFIHTLFAAFGLSIILAESIVLFTAIKFIGAGYLIYLGIKMVFQKTSLHIDSTPEQEVELKKIYWQGVITNVTNPKVALFFISFLPQFVLTDHHFGPVPFLILGISFIITGTIWCFIVAYFASTATKKLRENTKISKLLNKLTGIVFVCLGVTLLKAKAAS</sequence>
<keyword evidence="3 6" id="KW-0812">Transmembrane</keyword>
<keyword evidence="4 6" id="KW-1133">Transmembrane helix</keyword>
<evidence type="ECO:0000256" key="3">
    <source>
        <dbReference type="ARBA" id="ARBA00022692"/>
    </source>
</evidence>
<dbReference type="RefSeq" id="WP_419152534.1">
    <property type="nucleotide sequence ID" value="NZ_JAUSTR010000016.1"/>
</dbReference>
<comment type="subcellular location">
    <subcellularLocation>
        <location evidence="1">Cell membrane</location>
        <topology evidence="1">Multi-pass membrane protein</topology>
    </subcellularLocation>
</comment>
<gene>
    <name evidence="7" type="ORF">J2S06_002542</name>
</gene>
<reference evidence="7 8" key="1">
    <citation type="submission" date="2023-07" db="EMBL/GenBank/DDBJ databases">
        <title>Genomic Encyclopedia of Type Strains, Phase IV (KMG-IV): sequencing the most valuable type-strain genomes for metagenomic binning, comparative biology and taxonomic classification.</title>
        <authorList>
            <person name="Goeker M."/>
        </authorList>
    </citation>
    <scope>NUCLEOTIDE SEQUENCE [LARGE SCALE GENOMIC DNA]</scope>
    <source>
        <strain evidence="7 8">DSM 19092</strain>
    </source>
</reference>
<evidence type="ECO:0000313" key="7">
    <source>
        <dbReference type="EMBL" id="MDQ0163459.1"/>
    </source>
</evidence>
<keyword evidence="5 6" id="KW-0472">Membrane</keyword>
<keyword evidence="8" id="KW-1185">Reference proteome</keyword>
<evidence type="ECO:0000256" key="6">
    <source>
        <dbReference type="SAM" id="Phobius"/>
    </source>
</evidence>
<protein>
    <submittedName>
        <fullName evidence="7">RhtB (Resistance to homoserine/threonine) family protein</fullName>
    </submittedName>
</protein>
<proteinExistence type="predicted"/>
<evidence type="ECO:0000256" key="1">
    <source>
        <dbReference type="ARBA" id="ARBA00004651"/>
    </source>
</evidence>
<comment type="caution">
    <text evidence="7">The sequence shown here is derived from an EMBL/GenBank/DDBJ whole genome shotgun (WGS) entry which is preliminary data.</text>
</comment>
<dbReference type="PANTHER" id="PTHR30086">
    <property type="entry name" value="ARGININE EXPORTER PROTEIN ARGO"/>
    <property type="match status" value="1"/>
</dbReference>
<name>A0ABT9VRE2_9BACI</name>
<organism evidence="7 8">
    <name type="scientific">Aeribacillus alveayuensis</name>
    <dbReference type="NCBI Taxonomy" id="279215"/>
    <lineage>
        <taxon>Bacteria</taxon>
        <taxon>Bacillati</taxon>
        <taxon>Bacillota</taxon>
        <taxon>Bacilli</taxon>
        <taxon>Bacillales</taxon>
        <taxon>Bacillaceae</taxon>
        <taxon>Aeribacillus</taxon>
    </lineage>
</organism>
<feature type="transmembrane region" description="Helical" evidence="6">
    <location>
        <begin position="113"/>
        <end position="136"/>
    </location>
</feature>